<reference evidence="5 6" key="1">
    <citation type="journal article" date="2013" name="Mol. Biol. Evol.">
        <title>Evolutionary and population genomics of the cavity causing bacteria Streptococcus mutans.</title>
        <authorList>
            <person name="Cornejo O.E."/>
            <person name="Lefebure T."/>
            <person name="Pavinski Bitar P.D."/>
            <person name="Lang P."/>
            <person name="Richards V.P."/>
            <person name="Eilertson K."/>
            <person name="Do T."/>
            <person name="Beighton D."/>
            <person name="Zeng L."/>
            <person name="Ahn S.J."/>
            <person name="Burne R.A."/>
            <person name="Siepel A."/>
            <person name="Bustamante C.D."/>
            <person name="Stanhope M.J."/>
        </authorList>
    </citation>
    <scope>NUCLEOTIDE SEQUENCE [LARGE SCALE GENOMIC DNA]</scope>
    <source>
        <strain evidence="5 6">SM6</strain>
    </source>
</reference>
<dbReference type="Gene3D" id="1.10.10.1270">
    <property type="entry name" value="Sbi, C3 binding domain IV"/>
    <property type="match status" value="1"/>
</dbReference>
<dbReference type="GO" id="GO:0005576">
    <property type="term" value="C:extracellular region"/>
    <property type="evidence" value="ECO:0007669"/>
    <property type="project" value="UniProtKB-SubCell"/>
</dbReference>
<accession>A0A829BRD0</accession>
<feature type="chain" id="PRO_5039445704" description="Lipoprotein" evidence="4">
    <location>
        <begin position="28"/>
        <end position="212"/>
    </location>
</feature>
<evidence type="ECO:0008006" key="7">
    <source>
        <dbReference type="Google" id="ProtNLM"/>
    </source>
</evidence>
<dbReference type="RefSeq" id="WP_002283401.1">
    <property type="nucleotide sequence ID" value="NZ_AHSR01000007.1"/>
</dbReference>
<dbReference type="InterPro" id="IPR041909">
    <property type="entry name" value="Sbi_C3_db_domIV"/>
</dbReference>
<evidence type="ECO:0000313" key="5">
    <source>
        <dbReference type="EMBL" id="EMC25270.1"/>
    </source>
</evidence>
<proteinExistence type="predicted"/>
<evidence type="ECO:0000313" key="6">
    <source>
        <dbReference type="Proteomes" id="UP000011676"/>
    </source>
</evidence>
<comment type="subcellular location">
    <subcellularLocation>
        <location evidence="1">Secreted</location>
    </subcellularLocation>
</comment>
<organism evidence="5 6">
    <name type="scientific">Streptococcus mutans SM6</name>
    <dbReference type="NCBI Taxonomy" id="857119"/>
    <lineage>
        <taxon>Bacteria</taxon>
        <taxon>Bacillati</taxon>
        <taxon>Bacillota</taxon>
        <taxon>Bacilli</taxon>
        <taxon>Lactobacillales</taxon>
        <taxon>Streptococcaceae</taxon>
        <taxon>Streptococcus</taxon>
    </lineage>
</organism>
<evidence type="ECO:0000256" key="2">
    <source>
        <dbReference type="ARBA" id="ARBA00022525"/>
    </source>
</evidence>
<dbReference type="EMBL" id="AHSR01000007">
    <property type="protein sequence ID" value="EMC25270.1"/>
    <property type="molecule type" value="Genomic_DNA"/>
</dbReference>
<name>A0A829BRD0_STRMG</name>
<keyword evidence="2" id="KW-0964">Secreted</keyword>
<gene>
    <name evidence="5" type="ORF">SMU82_02141</name>
</gene>
<evidence type="ECO:0000256" key="1">
    <source>
        <dbReference type="ARBA" id="ARBA00004613"/>
    </source>
</evidence>
<evidence type="ECO:0000256" key="3">
    <source>
        <dbReference type="ARBA" id="ARBA00022729"/>
    </source>
</evidence>
<dbReference type="PROSITE" id="PS51257">
    <property type="entry name" value="PROKAR_LIPOPROTEIN"/>
    <property type="match status" value="1"/>
</dbReference>
<sequence>MKKNKLILLIIAVIITLGCQHSPSSYSDNHLFNLTIASAATTDTNNKTEKAVKNLEDHQTRQNLTKAQQKVDTVSDANEKEKFQHRVNLVKQAITIKEAQTAVKYLEDHQSRDNIADAKNKTDLVTDEGTKANLINRINLVENAIAAKEAPTTESAAPSQEDRTVYVTGGGKSYVYWYSTESMPWNTNRNNIVEMKESEAIAAGKRHSLTEP</sequence>
<protein>
    <recommendedName>
        <fullName evidence="7">Lipoprotein</fullName>
    </recommendedName>
</protein>
<dbReference type="Proteomes" id="UP000011676">
    <property type="component" value="Unassembled WGS sequence"/>
</dbReference>
<feature type="signal peptide" evidence="4">
    <location>
        <begin position="1"/>
        <end position="27"/>
    </location>
</feature>
<keyword evidence="3 4" id="KW-0732">Signal</keyword>
<dbReference type="AlphaFoldDB" id="A0A829BRD0"/>
<comment type="caution">
    <text evidence="5">The sequence shown here is derived from an EMBL/GenBank/DDBJ whole genome shotgun (WGS) entry which is preliminary data.</text>
</comment>
<evidence type="ECO:0000256" key="4">
    <source>
        <dbReference type="SAM" id="SignalP"/>
    </source>
</evidence>